<dbReference type="Proteomes" id="UP000264071">
    <property type="component" value="Unassembled WGS sequence"/>
</dbReference>
<evidence type="ECO:0000313" key="3">
    <source>
        <dbReference type="Proteomes" id="UP000264071"/>
    </source>
</evidence>
<accession>A0A3D4VBD1</accession>
<dbReference type="GO" id="GO:0004180">
    <property type="term" value="F:carboxypeptidase activity"/>
    <property type="evidence" value="ECO:0007669"/>
    <property type="project" value="UniProtKB-KW"/>
</dbReference>
<dbReference type="EMBL" id="DPIY01000010">
    <property type="protein sequence ID" value="HCT57637.1"/>
    <property type="molecule type" value="Genomic_DNA"/>
</dbReference>
<feature type="region of interest" description="Disordered" evidence="1">
    <location>
        <begin position="723"/>
        <end position="744"/>
    </location>
</feature>
<feature type="region of interest" description="Disordered" evidence="1">
    <location>
        <begin position="1"/>
        <end position="30"/>
    </location>
</feature>
<sequence length="1274" mass="138395">MEMQQARGYYRGLPRMPSLPRNGSESSAVPERVTPDFTLAVPAMRLLFWLPVLLAGLPAVAHAQPETIRGRITSDSGRVISGATVSITRGPDRLVQQAVTNDSGRYAITFDPGTGDYLVAVQATAFKGARRRVTRVGNEREYTADFVLSSNVTSLDAVQVTANQPVRATTAVNPYTQETGSAEAWRQGASAGLPPSVAGDISTTVSTIPGVVMGPGGPSMLGASGTSNLTTLNGMAMGASSVPRAARVETRVTGATYDATRGGFSGANIDLRLSGGSRNNQNRNLFFTGDLRALQTTDAVGRALGATNQMWRASGGIDGEAIRGVMTYNISVDASRNDRALVDLTGADALAYERSGVALDSVQRARQVAQGLGLRLRPSGIPQSVRRDGFGVMARFDDTRDTSRTRFLTVYANQSENDNEGLSALMTPSAGAARRDRAAGAMLSLARWSGPAFSTVRTTRLNVGIVNNRTTPYLERPSVDVLVRTTGSTDAADAGIASLSLGGRGSEMLDNTRWTAEADHEWLRNIHGRQHQLRAIVWSRFDGLTQQGGANGFGRYTYASLDDLAANRPMSYSRTLLNPDREGQVWNSAAALSHTWTPSRFFSLIYGARVEGNGALDGPARNPALESALGIRTGNVSPRVHVSPRVGFTYAFNKARDNGSGMSGTPFGTWFRYPTGVLRGGIGEFRDLWRPDVWAEAGARTGLPGSVLSLSCVGSAVPLPSWSSTETPLPSQCTDGGGPLGERAPSVSVLSRNYDVPRSWRASLDYNTSRFTMVFRASALGTLDMNQPSLVDRNFAGVSRFTLANEGGRTVFVSPSAIDAATGALSPAEARRSNAYSRVDMLSSDLRGRGGQVTFSAGLDRFNRKWRGWPFMTVNYTLQRIDRQQRGFDGATFADPSAIEWAPAVTDARHVWLLQFGRGGRLGNFSAFARLQSGLPFTPLVQGDVNGDGRSGDRAWVPDPATTTDAALAAGLRGLQQTGSAVARDCLQATMGRSDTRQACRGPWTRTLSASWTPPNTYAPTGWRNRFNVTLFANNILSGVDQLLHGANNLRGWGGVSTPDATLLVPRGFDATARAFRYDVNPRFAETRPTRLSWRDPFRVTLDISLRLHTDFDLQALRRAIEPVRMNGRWERRGEDSLVARYLRETSSIHKVLVEEADTMFLLPPQIEKLRQRDSVFSEQVRELYRPLARFLAAQPDGVASKPALDSVKAVQTKYWELFWKQPEIAAEVLDPQQMDVISLLKDMLTVPAPQRKQSRYFFGRGVTFKHTVPQVRK</sequence>
<dbReference type="SUPFAM" id="SSF49464">
    <property type="entry name" value="Carboxypeptidase regulatory domain-like"/>
    <property type="match status" value="1"/>
</dbReference>
<dbReference type="InterPro" id="IPR008969">
    <property type="entry name" value="CarboxyPept-like_regulatory"/>
</dbReference>
<reference evidence="2 3" key="1">
    <citation type="journal article" date="2018" name="Nat. Biotechnol.">
        <title>A standardized bacterial taxonomy based on genome phylogeny substantially revises the tree of life.</title>
        <authorList>
            <person name="Parks D.H."/>
            <person name="Chuvochina M."/>
            <person name="Waite D.W."/>
            <person name="Rinke C."/>
            <person name="Skarshewski A."/>
            <person name="Chaumeil P.A."/>
            <person name="Hugenholtz P."/>
        </authorList>
    </citation>
    <scope>NUCLEOTIDE SEQUENCE [LARGE SCALE GENOMIC DNA]</scope>
    <source>
        <strain evidence="2">UBA8844</strain>
    </source>
</reference>
<dbReference type="Gene3D" id="2.60.40.1120">
    <property type="entry name" value="Carboxypeptidase-like, regulatory domain"/>
    <property type="match status" value="1"/>
</dbReference>
<feature type="compositionally biased region" description="Polar residues" evidence="1">
    <location>
        <begin position="723"/>
        <end position="734"/>
    </location>
</feature>
<organism evidence="2 3">
    <name type="scientific">Gemmatimonas aurantiaca</name>
    <dbReference type="NCBI Taxonomy" id="173480"/>
    <lineage>
        <taxon>Bacteria</taxon>
        <taxon>Pseudomonadati</taxon>
        <taxon>Gemmatimonadota</taxon>
        <taxon>Gemmatimonadia</taxon>
        <taxon>Gemmatimonadales</taxon>
        <taxon>Gemmatimonadaceae</taxon>
        <taxon>Gemmatimonas</taxon>
    </lineage>
</organism>
<evidence type="ECO:0000256" key="1">
    <source>
        <dbReference type="SAM" id="MobiDB-lite"/>
    </source>
</evidence>
<name>A0A3D4VBD1_9BACT</name>
<keyword evidence="2" id="KW-0378">Hydrolase</keyword>
<proteinExistence type="predicted"/>
<dbReference type="AlphaFoldDB" id="A0A3D4VBD1"/>
<keyword evidence="2" id="KW-0645">Protease</keyword>
<evidence type="ECO:0000313" key="2">
    <source>
        <dbReference type="EMBL" id="HCT57637.1"/>
    </source>
</evidence>
<comment type="caution">
    <text evidence="2">The sequence shown here is derived from an EMBL/GenBank/DDBJ whole genome shotgun (WGS) entry which is preliminary data.</text>
</comment>
<gene>
    <name evidence="2" type="ORF">DGD08_10600</name>
</gene>
<protein>
    <submittedName>
        <fullName evidence="2">Carboxypeptidase regulatory-like domain-containing protein</fullName>
    </submittedName>
</protein>
<dbReference type="Pfam" id="PF13620">
    <property type="entry name" value="CarboxypepD_reg"/>
    <property type="match status" value="1"/>
</dbReference>
<keyword evidence="2" id="KW-0121">Carboxypeptidase</keyword>
<dbReference type="SUPFAM" id="SSF56935">
    <property type="entry name" value="Porins"/>
    <property type="match status" value="1"/>
</dbReference>